<organism evidence="8 9">
    <name type="scientific">Halanaerobium congolense</name>
    <dbReference type="NCBI Taxonomy" id="54121"/>
    <lineage>
        <taxon>Bacteria</taxon>
        <taxon>Bacillati</taxon>
        <taxon>Bacillota</taxon>
        <taxon>Clostridia</taxon>
        <taxon>Halanaerobiales</taxon>
        <taxon>Halanaerobiaceae</taxon>
        <taxon>Halanaerobium</taxon>
    </lineage>
</organism>
<evidence type="ECO:0000313" key="8">
    <source>
        <dbReference type="EMBL" id="SET00313.1"/>
    </source>
</evidence>
<dbReference type="InterPro" id="IPR022781">
    <property type="entry name" value="Flagellar_biosynth_FliO"/>
</dbReference>
<dbReference type="RefSeq" id="WP_089720255.1">
    <property type="nucleotide sequence ID" value="NZ_FNBJ01000016.1"/>
</dbReference>
<keyword evidence="3 6" id="KW-0812">Transmembrane</keyword>
<dbReference type="Proteomes" id="UP000199519">
    <property type="component" value="Unassembled WGS sequence"/>
</dbReference>
<evidence type="ECO:0000256" key="6">
    <source>
        <dbReference type="SAM" id="Phobius"/>
    </source>
</evidence>
<feature type="transmembrane region" description="Helical" evidence="6">
    <location>
        <begin position="12"/>
        <end position="28"/>
    </location>
</feature>
<keyword evidence="8" id="KW-0282">Flagellum</keyword>
<proteinExistence type="predicted"/>
<sequence length="130" mass="15458">MNYMWETFKMAFYLILVIGFILAIYYFIKKRFNFTTTKELKLIDSLRLFNGETVYLVKVYNDIVMLGGSKEELNFLKSWPISEIDFDLKELEENETAKVDFKEKLKNIIDQNKNISKNKRNQNSGSDQDE</sequence>
<evidence type="ECO:0000256" key="5">
    <source>
        <dbReference type="ARBA" id="ARBA00023136"/>
    </source>
</evidence>
<protein>
    <submittedName>
        <fullName evidence="8">Flagellar protein FliO/FliZ</fullName>
    </submittedName>
</protein>
<dbReference type="GO" id="GO:0044781">
    <property type="term" value="P:bacterial-type flagellum organization"/>
    <property type="evidence" value="ECO:0007669"/>
    <property type="project" value="InterPro"/>
</dbReference>
<name>A0A1I0B302_9FIRM</name>
<keyword evidence="8" id="KW-0966">Cell projection</keyword>
<dbReference type="AlphaFoldDB" id="A0A1I0B302"/>
<reference evidence="9 10" key="1">
    <citation type="submission" date="2016-10" db="EMBL/GenBank/DDBJ databases">
        <authorList>
            <person name="Varghese N."/>
            <person name="Submissions S."/>
        </authorList>
    </citation>
    <scope>NUCLEOTIDE SEQUENCE [LARGE SCALE GENOMIC DNA]</scope>
    <source>
        <strain evidence="7 10">WG2</strain>
        <strain evidence="8 9">WG5</strain>
    </source>
</reference>
<evidence type="ECO:0000313" key="10">
    <source>
        <dbReference type="Proteomes" id="UP000199519"/>
    </source>
</evidence>
<evidence type="ECO:0000256" key="1">
    <source>
        <dbReference type="ARBA" id="ARBA00004236"/>
    </source>
</evidence>
<dbReference type="EMBL" id="FOHG01000016">
    <property type="protein sequence ID" value="SET00313.1"/>
    <property type="molecule type" value="Genomic_DNA"/>
</dbReference>
<dbReference type="EMBL" id="FNBJ01000016">
    <property type="protein sequence ID" value="SDF58795.1"/>
    <property type="molecule type" value="Genomic_DNA"/>
</dbReference>
<keyword evidence="4 6" id="KW-1133">Transmembrane helix</keyword>
<keyword evidence="2" id="KW-1003">Cell membrane</keyword>
<evidence type="ECO:0000256" key="4">
    <source>
        <dbReference type="ARBA" id="ARBA00022989"/>
    </source>
</evidence>
<comment type="subcellular location">
    <subcellularLocation>
        <location evidence="1">Cell membrane</location>
    </subcellularLocation>
</comment>
<dbReference type="GO" id="GO:0016020">
    <property type="term" value="C:membrane"/>
    <property type="evidence" value="ECO:0007669"/>
    <property type="project" value="InterPro"/>
</dbReference>
<dbReference type="Pfam" id="PF04347">
    <property type="entry name" value="FliO"/>
    <property type="match status" value="1"/>
</dbReference>
<keyword evidence="10" id="KW-1185">Reference proteome</keyword>
<keyword evidence="8" id="KW-0969">Cilium</keyword>
<evidence type="ECO:0000256" key="2">
    <source>
        <dbReference type="ARBA" id="ARBA00022475"/>
    </source>
</evidence>
<evidence type="ECO:0000256" key="3">
    <source>
        <dbReference type="ARBA" id="ARBA00022692"/>
    </source>
</evidence>
<gene>
    <name evidence="7" type="ORF">SAMN04488598_11617</name>
    <name evidence="8" type="ORF">SAMN04515652_11634</name>
</gene>
<accession>A0A1I0B302</accession>
<evidence type="ECO:0000313" key="9">
    <source>
        <dbReference type="Proteomes" id="UP000198612"/>
    </source>
</evidence>
<evidence type="ECO:0000313" key="7">
    <source>
        <dbReference type="EMBL" id="SDF58795.1"/>
    </source>
</evidence>
<dbReference type="Proteomes" id="UP000198612">
    <property type="component" value="Unassembled WGS sequence"/>
</dbReference>
<keyword evidence="5 6" id="KW-0472">Membrane</keyword>